<dbReference type="AlphaFoldDB" id="A0A6A6JXT6"/>
<gene>
    <name evidence="3" type="ORF">EI97DRAFT_464471</name>
</gene>
<dbReference type="Proteomes" id="UP000800097">
    <property type="component" value="Unassembled WGS sequence"/>
</dbReference>
<dbReference type="GeneID" id="54554596"/>
<proteinExistence type="predicted"/>
<evidence type="ECO:0000256" key="2">
    <source>
        <dbReference type="SAM" id="Phobius"/>
    </source>
</evidence>
<evidence type="ECO:0000313" key="4">
    <source>
        <dbReference type="Proteomes" id="UP000800097"/>
    </source>
</evidence>
<feature type="compositionally biased region" description="Low complexity" evidence="1">
    <location>
        <begin position="94"/>
        <end position="110"/>
    </location>
</feature>
<sequence length="192" mass="21891">MSAFTDIIKKTLIPLTLALALYLLTTHLLLPLYRRHKTRMQYLPLPPSLSSTFTSSSPSSSTWRSRIPSALRSLFTLPSSWPLSSSRRFRTLVDGSGSRSSSSSPRSSTSPRRRSDSSLFSDQEGEDMIGFEPLEGQRRREELESRRGRADEERRLSRELEEGFRDDSDEEEEEGGDERRRSLVRGVGGMYR</sequence>
<dbReference type="EMBL" id="ML986485">
    <property type="protein sequence ID" value="KAF2280546.1"/>
    <property type="molecule type" value="Genomic_DNA"/>
</dbReference>
<evidence type="ECO:0000256" key="1">
    <source>
        <dbReference type="SAM" id="MobiDB-lite"/>
    </source>
</evidence>
<feature type="compositionally biased region" description="Acidic residues" evidence="1">
    <location>
        <begin position="167"/>
        <end position="176"/>
    </location>
</feature>
<evidence type="ECO:0000313" key="3">
    <source>
        <dbReference type="EMBL" id="KAF2280546.1"/>
    </source>
</evidence>
<feature type="region of interest" description="Disordered" evidence="1">
    <location>
        <begin position="92"/>
        <end position="192"/>
    </location>
</feature>
<reference evidence="3" key="1">
    <citation type="journal article" date="2020" name="Stud. Mycol.">
        <title>101 Dothideomycetes genomes: a test case for predicting lifestyles and emergence of pathogens.</title>
        <authorList>
            <person name="Haridas S."/>
            <person name="Albert R."/>
            <person name="Binder M."/>
            <person name="Bloem J."/>
            <person name="Labutti K."/>
            <person name="Salamov A."/>
            <person name="Andreopoulos B."/>
            <person name="Baker S."/>
            <person name="Barry K."/>
            <person name="Bills G."/>
            <person name="Bluhm B."/>
            <person name="Cannon C."/>
            <person name="Castanera R."/>
            <person name="Culley D."/>
            <person name="Daum C."/>
            <person name="Ezra D."/>
            <person name="Gonzalez J."/>
            <person name="Henrissat B."/>
            <person name="Kuo A."/>
            <person name="Liang C."/>
            <person name="Lipzen A."/>
            <person name="Lutzoni F."/>
            <person name="Magnuson J."/>
            <person name="Mondo S."/>
            <person name="Nolan M."/>
            <person name="Ohm R."/>
            <person name="Pangilinan J."/>
            <person name="Park H.-J."/>
            <person name="Ramirez L."/>
            <person name="Alfaro M."/>
            <person name="Sun H."/>
            <person name="Tritt A."/>
            <person name="Yoshinaga Y."/>
            <person name="Zwiers L.-H."/>
            <person name="Turgeon B."/>
            <person name="Goodwin S."/>
            <person name="Spatafora J."/>
            <person name="Crous P."/>
            <person name="Grigoriev I."/>
        </authorList>
    </citation>
    <scope>NUCLEOTIDE SEQUENCE</scope>
    <source>
        <strain evidence="3">CBS 379.55</strain>
    </source>
</reference>
<protein>
    <submittedName>
        <fullName evidence="3">Uncharacterized protein</fullName>
    </submittedName>
</protein>
<keyword evidence="2" id="KW-0472">Membrane</keyword>
<keyword evidence="2" id="KW-0812">Transmembrane</keyword>
<feature type="compositionally biased region" description="Basic and acidic residues" evidence="1">
    <location>
        <begin position="135"/>
        <end position="166"/>
    </location>
</feature>
<keyword evidence="4" id="KW-1185">Reference proteome</keyword>
<keyword evidence="2" id="KW-1133">Transmembrane helix</keyword>
<name>A0A6A6JXT6_WESOR</name>
<accession>A0A6A6JXT6</accession>
<organism evidence="3 4">
    <name type="scientific">Westerdykella ornata</name>
    <dbReference type="NCBI Taxonomy" id="318751"/>
    <lineage>
        <taxon>Eukaryota</taxon>
        <taxon>Fungi</taxon>
        <taxon>Dikarya</taxon>
        <taxon>Ascomycota</taxon>
        <taxon>Pezizomycotina</taxon>
        <taxon>Dothideomycetes</taxon>
        <taxon>Pleosporomycetidae</taxon>
        <taxon>Pleosporales</taxon>
        <taxon>Sporormiaceae</taxon>
        <taxon>Westerdykella</taxon>
    </lineage>
</organism>
<dbReference type="RefSeq" id="XP_033658084.1">
    <property type="nucleotide sequence ID" value="XM_033801421.1"/>
</dbReference>
<feature type="transmembrane region" description="Helical" evidence="2">
    <location>
        <begin position="12"/>
        <end position="33"/>
    </location>
</feature>